<keyword evidence="1" id="KW-1133">Transmembrane helix</keyword>
<protein>
    <submittedName>
        <fullName evidence="2">16939_t:CDS:1</fullName>
    </submittedName>
</protein>
<feature type="non-terminal residue" evidence="2">
    <location>
        <position position="1"/>
    </location>
</feature>
<name>A0ABN7XH68_GIGMA</name>
<reference evidence="2 3" key="1">
    <citation type="submission" date="2021-06" db="EMBL/GenBank/DDBJ databases">
        <authorList>
            <person name="Kallberg Y."/>
            <person name="Tangrot J."/>
            <person name="Rosling A."/>
        </authorList>
    </citation>
    <scope>NUCLEOTIDE SEQUENCE [LARGE SCALE GENOMIC DNA]</scope>
    <source>
        <strain evidence="2 3">120-4 pot B 10/14</strain>
    </source>
</reference>
<keyword evidence="3" id="KW-1185">Reference proteome</keyword>
<comment type="caution">
    <text evidence="2">The sequence shown here is derived from an EMBL/GenBank/DDBJ whole genome shotgun (WGS) entry which is preliminary data.</text>
</comment>
<keyword evidence="1" id="KW-0812">Transmembrane</keyword>
<evidence type="ECO:0000313" key="2">
    <source>
        <dbReference type="EMBL" id="CAG8854626.1"/>
    </source>
</evidence>
<sequence>RIIGICSHFLFCETVGSNTLWTKFYVTALAIFVTLIYRIDTRIDKEIKKIKDEENELPESHYAL</sequence>
<gene>
    <name evidence="2" type="ORF">GMARGA_LOCUS43447</name>
</gene>
<keyword evidence="1" id="KW-0472">Membrane</keyword>
<evidence type="ECO:0000256" key="1">
    <source>
        <dbReference type="SAM" id="Phobius"/>
    </source>
</evidence>
<dbReference type="Proteomes" id="UP000789901">
    <property type="component" value="Unassembled WGS sequence"/>
</dbReference>
<organism evidence="2 3">
    <name type="scientific">Gigaspora margarita</name>
    <dbReference type="NCBI Taxonomy" id="4874"/>
    <lineage>
        <taxon>Eukaryota</taxon>
        <taxon>Fungi</taxon>
        <taxon>Fungi incertae sedis</taxon>
        <taxon>Mucoromycota</taxon>
        <taxon>Glomeromycotina</taxon>
        <taxon>Glomeromycetes</taxon>
        <taxon>Diversisporales</taxon>
        <taxon>Gigasporaceae</taxon>
        <taxon>Gigaspora</taxon>
    </lineage>
</organism>
<dbReference type="EMBL" id="CAJVQB010140544">
    <property type="protein sequence ID" value="CAG8854626.1"/>
    <property type="molecule type" value="Genomic_DNA"/>
</dbReference>
<feature type="non-terminal residue" evidence="2">
    <location>
        <position position="64"/>
    </location>
</feature>
<feature type="transmembrane region" description="Helical" evidence="1">
    <location>
        <begin position="20"/>
        <end position="39"/>
    </location>
</feature>
<accession>A0ABN7XH68</accession>
<evidence type="ECO:0000313" key="3">
    <source>
        <dbReference type="Proteomes" id="UP000789901"/>
    </source>
</evidence>
<proteinExistence type="predicted"/>